<keyword evidence="2" id="KW-0472">Membrane</keyword>
<protein>
    <submittedName>
        <fullName evidence="3">Uncharacterized protein</fullName>
    </submittedName>
</protein>
<gene>
    <name evidence="3" type="ORF">HJG63_011774</name>
</gene>
<feature type="region of interest" description="Disordered" evidence="1">
    <location>
        <begin position="1"/>
        <end position="40"/>
    </location>
</feature>
<name>A0A7J8GAX9_ROUAE</name>
<dbReference type="AlphaFoldDB" id="A0A7J8GAX9"/>
<keyword evidence="2" id="KW-0812">Transmembrane</keyword>
<evidence type="ECO:0000256" key="2">
    <source>
        <dbReference type="SAM" id="Phobius"/>
    </source>
</evidence>
<dbReference type="Proteomes" id="UP000593571">
    <property type="component" value="Unassembled WGS sequence"/>
</dbReference>
<evidence type="ECO:0000313" key="4">
    <source>
        <dbReference type="Proteomes" id="UP000593571"/>
    </source>
</evidence>
<organism evidence="3 4">
    <name type="scientific">Rousettus aegyptiacus</name>
    <name type="common">Egyptian fruit bat</name>
    <name type="synonym">Pteropus aegyptiacus</name>
    <dbReference type="NCBI Taxonomy" id="9407"/>
    <lineage>
        <taxon>Eukaryota</taxon>
        <taxon>Metazoa</taxon>
        <taxon>Chordata</taxon>
        <taxon>Craniata</taxon>
        <taxon>Vertebrata</taxon>
        <taxon>Euteleostomi</taxon>
        <taxon>Mammalia</taxon>
        <taxon>Eutheria</taxon>
        <taxon>Laurasiatheria</taxon>
        <taxon>Chiroptera</taxon>
        <taxon>Yinpterochiroptera</taxon>
        <taxon>Pteropodoidea</taxon>
        <taxon>Pteropodidae</taxon>
        <taxon>Rousettinae</taxon>
        <taxon>Rousettus</taxon>
    </lineage>
</organism>
<keyword evidence="4" id="KW-1185">Reference proteome</keyword>
<feature type="transmembrane region" description="Helical" evidence="2">
    <location>
        <begin position="175"/>
        <end position="192"/>
    </location>
</feature>
<evidence type="ECO:0000313" key="3">
    <source>
        <dbReference type="EMBL" id="KAF6457254.1"/>
    </source>
</evidence>
<accession>A0A7J8GAX9</accession>
<dbReference type="EMBL" id="JACASE010000006">
    <property type="protein sequence ID" value="KAF6457254.1"/>
    <property type="molecule type" value="Genomic_DNA"/>
</dbReference>
<comment type="caution">
    <text evidence="3">The sequence shown here is derived from an EMBL/GenBank/DDBJ whole genome shotgun (WGS) entry which is preliminary data.</text>
</comment>
<proteinExistence type="predicted"/>
<sequence>MERDRESYGKKAGLGIEGREGHPASAVNQGSARPASSGAGEGPALLLAPCEHWTLAEQLPSGLGTWCAPGASHLRRQMVADWQAIGWGRVCQKFPRLILLEGTGEPGPPGFPYLTLCSGKVNFSGCACPALDAAVWLVWFRRALSLSTVSPLAWPFLVSLGYFPQKIRKWERKTTLFTLSVVFWTLMPGAAYRGPGV</sequence>
<evidence type="ECO:0000256" key="1">
    <source>
        <dbReference type="SAM" id="MobiDB-lite"/>
    </source>
</evidence>
<keyword evidence="2" id="KW-1133">Transmembrane helix</keyword>
<reference evidence="3 4" key="1">
    <citation type="journal article" date="2020" name="Nature">
        <title>Six reference-quality genomes reveal evolution of bat adaptations.</title>
        <authorList>
            <person name="Jebb D."/>
            <person name="Huang Z."/>
            <person name="Pippel M."/>
            <person name="Hughes G.M."/>
            <person name="Lavrichenko K."/>
            <person name="Devanna P."/>
            <person name="Winkler S."/>
            <person name="Jermiin L.S."/>
            <person name="Skirmuntt E.C."/>
            <person name="Katzourakis A."/>
            <person name="Burkitt-Gray L."/>
            <person name="Ray D.A."/>
            <person name="Sullivan K.A.M."/>
            <person name="Roscito J.G."/>
            <person name="Kirilenko B.M."/>
            <person name="Davalos L.M."/>
            <person name="Corthals A.P."/>
            <person name="Power M.L."/>
            <person name="Jones G."/>
            <person name="Ransome R.D."/>
            <person name="Dechmann D.K.N."/>
            <person name="Locatelli A.G."/>
            <person name="Puechmaille S.J."/>
            <person name="Fedrigo O."/>
            <person name="Jarvis E.D."/>
            <person name="Hiller M."/>
            <person name="Vernes S.C."/>
            <person name="Myers E.W."/>
            <person name="Teeling E.C."/>
        </authorList>
    </citation>
    <scope>NUCLEOTIDE SEQUENCE [LARGE SCALE GENOMIC DNA]</scope>
    <source>
        <strain evidence="3">MRouAeg1</strain>
        <tissue evidence="3">Muscle</tissue>
    </source>
</reference>